<dbReference type="SUPFAM" id="SSF101790">
    <property type="entry name" value="Aminomethyltransferase beta-barrel domain"/>
    <property type="match status" value="1"/>
</dbReference>
<dbReference type="SUPFAM" id="SSF103025">
    <property type="entry name" value="Folate-binding domain"/>
    <property type="match status" value="1"/>
</dbReference>
<dbReference type="NCBIfam" id="TIGR03317">
    <property type="entry name" value="ygfZ_signature"/>
    <property type="match status" value="1"/>
</dbReference>
<comment type="caution">
    <text evidence="2">The sequence shown here is derived from an EMBL/GenBank/DDBJ whole genome shotgun (WGS) entry which is preliminary data.</text>
</comment>
<accession>A0ABP9PL14</accession>
<dbReference type="EMBL" id="BAABIA010000009">
    <property type="protein sequence ID" value="GAA5146848.1"/>
    <property type="molecule type" value="Genomic_DNA"/>
</dbReference>
<evidence type="ECO:0000313" key="2">
    <source>
        <dbReference type="EMBL" id="GAA5146848.1"/>
    </source>
</evidence>
<evidence type="ECO:0000256" key="1">
    <source>
        <dbReference type="ARBA" id="ARBA00022946"/>
    </source>
</evidence>
<dbReference type="RefSeq" id="WP_345738238.1">
    <property type="nucleotide sequence ID" value="NZ_BAABIA010000009.1"/>
</dbReference>
<dbReference type="InterPro" id="IPR029043">
    <property type="entry name" value="GcvT/YgfZ_C"/>
</dbReference>
<keyword evidence="3" id="KW-1185">Reference proteome</keyword>
<dbReference type="InterPro" id="IPR045179">
    <property type="entry name" value="YgfZ/GcvT"/>
</dbReference>
<dbReference type="Proteomes" id="UP001499852">
    <property type="component" value="Unassembled WGS sequence"/>
</dbReference>
<organism evidence="2 3">
    <name type="scientific">Prosthecobacter algae</name>
    <dbReference type="NCBI Taxonomy" id="1144682"/>
    <lineage>
        <taxon>Bacteria</taxon>
        <taxon>Pseudomonadati</taxon>
        <taxon>Verrucomicrobiota</taxon>
        <taxon>Verrucomicrobiia</taxon>
        <taxon>Verrucomicrobiales</taxon>
        <taxon>Verrucomicrobiaceae</taxon>
        <taxon>Prosthecobacter</taxon>
    </lineage>
</organism>
<dbReference type="Gene3D" id="3.30.1360.120">
    <property type="entry name" value="Probable tRNA modification gtpase trme, domain 1"/>
    <property type="match status" value="1"/>
</dbReference>
<keyword evidence="1" id="KW-0809">Transit peptide</keyword>
<dbReference type="PANTHER" id="PTHR22602:SF0">
    <property type="entry name" value="TRANSFERASE CAF17, MITOCHONDRIAL-RELATED"/>
    <property type="match status" value="1"/>
</dbReference>
<proteinExistence type="predicted"/>
<sequence length="293" mass="32010">MTAELYQTTLAQGAWVNLSCRAKWRLSGADRVRYLNGQVTNDVRTARSSAALYACVTNLKGKIEADIFIHADPDGESLLLDADASLRESLGMRLERYIIADDAVLEDVTDEWQIWHRIAPLEAADVAAPLEGHRLTNEVRFHLPGWDLWLPAASPAPTMARLSDAEAETLRILQQVPAFPQELNADTFPQEAGLETCAMSFTKGCYIGQEILSRIKTTGKMPRQLIAWSSAEAVAPGENVLNEEGKEVGQITSVAWDPVRGIHAGLGYVRQSALDAGIWKTAAGQTVTRTALA</sequence>
<protein>
    <submittedName>
        <fullName evidence="2">Folate-binding protein YgfZ</fullName>
    </submittedName>
</protein>
<dbReference type="PIRSF" id="PIRSF006487">
    <property type="entry name" value="GcvT"/>
    <property type="match status" value="1"/>
</dbReference>
<gene>
    <name evidence="2" type="ORF">GCM10023213_40600</name>
</gene>
<dbReference type="InterPro" id="IPR027266">
    <property type="entry name" value="TrmE/GcvT-like"/>
</dbReference>
<dbReference type="PANTHER" id="PTHR22602">
    <property type="entry name" value="TRANSFERASE CAF17, MITOCHONDRIAL-RELATED"/>
    <property type="match status" value="1"/>
</dbReference>
<name>A0ABP9PL14_9BACT</name>
<reference evidence="3" key="1">
    <citation type="journal article" date="2019" name="Int. J. Syst. Evol. Microbiol.">
        <title>The Global Catalogue of Microorganisms (GCM) 10K type strain sequencing project: providing services to taxonomists for standard genome sequencing and annotation.</title>
        <authorList>
            <consortium name="The Broad Institute Genomics Platform"/>
            <consortium name="The Broad Institute Genome Sequencing Center for Infectious Disease"/>
            <person name="Wu L."/>
            <person name="Ma J."/>
        </authorList>
    </citation>
    <scope>NUCLEOTIDE SEQUENCE [LARGE SCALE GENOMIC DNA]</scope>
    <source>
        <strain evidence="3">JCM 18053</strain>
    </source>
</reference>
<dbReference type="InterPro" id="IPR017703">
    <property type="entry name" value="YgfZ/GCV_T_CS"/>
</dbReference>
<evidence type="ECO:0000313" key="3">
    <source>
        <dbReference type="Proteomes" id="UP001499852"/>
    </source>
</evidence>